<reference evidence="2 3" key="1">
    <citation type="submission" date="2019-07" db="EMBL/GenBank/DDBJ databases">
        <title>WGS assembly of Gossypium mustelinum.</title>
        <authorList>
            <person name="Chen Z.J."/>
            <person name="Sreedasyam A."/>
            <person name="Ando A."/>
            <person name="Song Q."/>
            <person name="De L."/>
            <person name="Hulse-Kemp A."/>
            <person name="Ding M."/>
            <person name="Ye W."/>
            <person name="Kirkbride R."/>
            <person name="Jenkins J."/>
            <person name="Plott C."/>
            <person name="Lovell J."/>
            <person name="Lin Y.-M."/>
            <person name="Vaughn R."/>
            <person name="Liu B."/>
            <person name="Li W."/>
            <person name="Simpson S."/>
            <person name="Scheffler B."/>
            <person name="Saski C."/>
            <person name="Grover C."/>
            <person name="Hu G."/>
            <person name="Conover J."/>
            <person name="Carlson J."/>
            <person name="Shu S."/>
            <person name="Boston L."/>
            <person name="Williams M."/>
            <person name="Peterson D."/>
            <person name="Mcgee K."/>
            <person name="Jones D."/>
            <person name="Wendel J."/>
            <person name="Stelly D."/>
            <person name="Grimwood J."/>
            <person name="Schmutz J."/>
        </authorList>
    </citation>
    <scope>NUCLEOTIDE SEQUENCE [LARGE SCALE GENOMIC DNA]</scope>
    <source>
        <strain evidence="2">1408120.09</strain>
    </source>
</reference>
<evidence type="ECO:0000313" key="3">
    <source>
        <dbReference type="Proteomes" id="UP000323597"/>
    </source>
</evidence>
<feature type="signal peptide" evidence="1">
    <location>
        <begin position="1"/>
        <end position="18"/>
    </location>
</feature>
<dbReference type="EMBL" id="CM017639">
    <property type="protein sequence ID" value="TYJ40397.1"/>
    <property type="molecule type" value="Genomic_DNA"/>
</dbReference>
<feature type="chain" id="PRO_5022972733" evidence="1">
    <location>
        <begin position="19"/>
        <end position="76"/>
    </location>
</feature>
<organism evidence="2 3">
    <name type="scientific">Gossypium mustelinum</name>
    <name type="common">Cotton</name>
    <name type="synonym">Gossypium caicoense</name>
    <dbReference type="NCBI Taxonomy" id="34275"/>
    <lineage>
        <taxon>Eukaryota</taxon>
        <taxon>Viridiplantae</taxon>
        <taxon>Streptophyta</taxon>
        <taxon>Embryophyta</taxon>
        <taxon>Tracheophyta</taxon>
        <taxon>Spermatophyta</taxon>
        <taxon>Magnoliopsida</taxon>
        <taxon>eudicotyledons</taxon>
        <taxon>Gunneridae</taxon>
        <taxon>Pentapetalae</taxon>
        <taxon>rosids</taxon>
        <taxon>malvids</taxon>
        <taxon>Malvales</taxon>
        <taxon>Malvaceae</taxon>
        <taxon>Malvoideae</taxon>
        <taxon>Gossypium</taxon>
    </lineage>
</organism>
<keyword evidence="3" id="KW-1185">Reference proteome</keyword>
<accession>A0A5D2ZN95</accession>
<name>A0A5D2ZN95_GOSMU</name>
<evidence type="ECO:0000313" key="2">
    <source>
        <dbReference type="EMBL" id="TYJ40397.1"/>
    </source>
</evidence>
<sequence>MTMMKFIFFILFIYFCFSAIKPKKNDINGGFFFLFSSSHKENSRDTKNPFEISFKVILDCILLGFSFLFRHSLSIA</sequence>
<protein>
    <submittedName>
        <fullName evidence="2">Uncharacterized protein</fullName>
    </submittedName>
</protein>
<dbReference type="AlphaFoldDB" id="A0A5D2ZN95"/>
<gene>
    <name evidence="2" type="ORF">E1A91_A04G138400v1</name>
</gene>
<evidence type="ECO:0000256" key="1">
    <source>
        <dbReference type="SAM" id="SignalP"/>
    </source>
</evidence>
<keyword evidence="1" id="KW-0732">Signal</keyword>
<dbReference type="Proteomes" id="UP000323597">
    <property type="component" value="Chromosome A04"/>
</dbReference>
<proteinExistence type="predicted"/>